<dbReference type="Proteomes" id="UP000016560">
    <property type="component" value="Unassembled WGS sequence"/>
</dbReference>
<gene>
    <name evidence="1" type="ORF">PA6_046_00310</name>
</gene>
<name>U2ZUJ7_AQUA1</name>
<evidence type="ECO:0000313" key="1">
    <source>
        <dbReference type="EMBL" id="GAD64747.1"/>
    </source>
</evidence>
<organism evidence="1 2">
    <name type="scientific">Aquipseudomonas alcaligenes (strain ATCC 14909 / DSM 50342 / CCUG 1425 / JCM 20561 / NBRC 14159 / NCIMB 9945 / NCTC 10367 / 1577)</name>
    <name type="common">Pseudomonas alcaligenes</name>
    <dbReference type="NCBI Taxonomy" id="1215092"/>
    <lineage>
        <taxon>Bacteria</taxon>
        <taxon>Pseudomonadati</taxon>
        <taxon>Pseudomonadota</taxon>
        <taxon>Gammaproteobacteria</taxon>
        <taxon>Pseudomonadales</taxon>
        <taxon>Pseudomonadaceae</taxon>
        <taxon>Aquipseudomonas</taxon>
    </lineage>
</organism>
<comment type="caution">
    <text evidence="1">The sequence shown here is derived from an EMBL/GenBank/DDBJ whole genome shotgun (WGS) entry which is preliminary data.</text>
</comment>
<dbReference type="EMBL" id="BATI01000046">
    <property type="protein sequence ID" value="GAD64747.1"/>
    <property type="molecule type" value="Genomic_DNA"/>
</dbReference>
<keyword evidence="2" id="KW-1185">Reference proteome</keyword>
<proteinExistence type="predicted"/>
<dbReference type="AlphaFoldDB" id="U2ZUJ7"/>
<dbReference type="RefSeq" id="WP_021702820.1">
    <property type="nucleotide sequence ID" value="NZ_BATI01000046.1"/>
</dbReference>
<reference evidence="1" key="1">
    <citation type="submission" date="2024-09" db="EMBL/GenBank/DDBJ databases">
        <title>Whole genome shotgun sequence of Pseudomonas alcaligenes NBRC 14159.</title>
        <authorList>
            <person name="Yoshida I."/>
            <person name="Hosoyama A."/>
            <person name="Tsuchikane K."/>
            <person name="Noguchi M."/>
            <person name="Hirakata S."/>
            <person name="Ando Y."/>
            <person name="Ohji S."/>
            <person name="Yamazoe A."/>
            <person name="Yamazaki S."/>
            <person name="Fujita N."/>
        </authorList>
    </citation>
    <scope>NUCLEOTIDE SEQUENCE</scope>
    <source>
        <strain evidence="1">NBRC 14159</strain>
    </source>
</reference>
<accession>U2ZUJ7</accession>
<sequence length="68" mass="7384">MIFQGRIICNGCSREMGVLHVQTAQEQHFCPDCSASGSADVLTPELALALSELITRGISRGRIPEVLR</sequence>
<evidence type="ECO:0000313" key="2">
    <source>
        <dbReference type="Proteomes" id="UP000016560"/>
    </source>
</evidence>
<protein>
    <submittedName>
        <fullName evidence="1">Uncharacterized protein</fullName>
    </submittedName>
</protein>